<evidence type="ECO:0000313" key="3">
    <source>
        <dbReference type="Proteomes" id="UP000694864"/>
    </source>
</evidence>
<proteinExistence type="predicted"/>
<evidence type="ECO:0000256" key="2">
    <source>
        <dbReference type="SAM" id="SignalP"/>
    </source>
</evidence>
<evidence type="ECO:0000256" key="1">
    <source>
        <dbReference type="SAM" id="Phobius"/>
    </source>
</evidence>
<keyword evidence="1" id="KW-0812">Transmembrane</keyword>
<protein>
    <submittedName>
        <fullName evidence="4">Uncharacterized protein LOC104716277</fullName>
    </submittedName>
</protein>
<accession>A0ABM0TV82</accession>
<keyword evidence="3" id="KW-1185">Reference proteome</keyword>
<gene>
    <name evidence="4" type="primary">LOC104716277</name>
</gene>
<sequence length="290" mass="32124">MHLLFFYTLQVSLQASSSPWLTFVFEASLLISLRRFTILSLSLSPMGDFFDEGKQQFITVADGNAPLPVKYPSFKPPKSSFSDGGKHIPIDVFPLLVKEAAFPLKEDPCIDTPLVQDVCTISVLPDEGSTIPQCTSQFTLLSFVKALLPSKNQMLIDAQLNCQKTQNRINVLLGGTDSYQSCVVDINVEKGNGGETVTSHDEVVASMKSESVHMQKVLQRQASLSTDKAISERCHDAPTNRSRRYKRAASFDSRKIVILFSILSSVGTLILIYLTLRVKQNGDNNSFNHM</sequence>
<dbReference type="RefSeq" id="XP_010431971.1">
    <property type="nucleotide sequence ID" value="XM_010433669.2"/>
</dbReference>
<dbReference type="GeneID" id="104716277"/>
<dbReference type="PANTHER" id="PTHR34064">
    <property type="entry name" value="OS04G0672300 PROTEIN"/>
    <property type="match status" value="1"/>
</dbReference>
<feature type="transmembrane region" description="Helical" evidence="1">
    <location>
        <begin position="256"/>
        <end position="276"/>
    </location>
</feature>
<evidence type="ECO:0000313" key="4">
    <source>
        <dbReference type="RefSeq" id="XP_010431971.1"/>
    </source>
</evidence>
<feature type="chain" id="PRO_5046136618" evidence="2">
    <location>
        <begin position="18"/>
        <end position="290"/>
    </location>
</feature>
<keyword evidence="1" id="KW-1133">Transmembrane helix</keyword>
<name>A0ABM0TV82_CAMSA</name>
<keyword evidence="2" id="KW-0732">Signal</keyword>
<feature type="signal peptide" evidence="2">
    <location>
        <begin position="1"/>
        <end position="17"/>
    </location>
</feature>
<keyword evidence="1" id="KW-0472">Membrane</keyword>
<reference evidence="3" key="1">
    <citation type="journal article" date="2014" name="Nat. Commun.">
        <title>The emerging biofuel crop Camelina sativa retains a highly undifferentiated hexaploid genome structure.</title>
        <authorList>
            <person name="Kagale S."/>
            <person name="Koh C."/>
            <person name="Nixon J."/>
            <person name="Bollina V."/>
            <person name="Clarke W.E."/>
            <person name="Tuteja R."/>
            <person name="Spillane C."/>
            <person name="Robinson S.J."/>
            <person name="Links M.G."/>
            <person name="Clarke C."/>
            <person name="Higgins E.E."/>
            <person name="Huebert T."/>
            <person name="Sharpe A.G."/>
            <person name="Parkin I.A."/>
        </authorList>
    </citation>
    <scope>NUCLEOTIDE SEQUENCE [LARGE SCALE GENOMIC DNA]</scope>
    <source>
        <strain evidence="3">cv. DH55</strain>
    </source>
</reference>
<organism evidence="3 4">
    <name type="scientific">Camelina sativa</name>
    <name type="common">False flax</name>
    <name type="synonym">Myagrum sativum</name>
    <dbReference type="NCBI Taxonomy" id="90675"/>
    <lineage>
        <taxon>Eukaryota</taxon>
        <taxon>Viridiplantae</taxon>
        <taxon>Streptophyta</taxon>
        <taxon>Embryophyta</taxon>
        <taxon>Tracheophyta</taxon>
        <taxon>Spermatophyta</taxon>
        <taxon>Magnoliopsida</taxon>
        <taxon>eudicotyledons</taxon>
        <taxon>Gunneridae</taxon>
        <taxon>Pentapetalae</taxon>
        <taxon>rosids</taxon>
        <taxon>malvids</taxon>
        <taxon>Brassicales</taxon>
        <taxon>Brassicaceae</taxon>
        <taxon>Camelineae</taxon>
        <taxon>Camelina</taxon>
    </lineage>
</organism>
<dbReference type="Proteomes" id="UP000694864">
    <property type="component" value="Chromosome 10"/>
</dbReference>
<reference evidence="4" key="2">
    <citation type="submission" date="2025-08" db="UniProtKB">
        <authorList>
            <consortium name="RefSeq"/>
        </authorList>
    </citation>
    <scope>IDENTIFICATION</scope>
    <source>
        <tissue evidence="4">Leaf</tissue>
    </source>
</reference>
<dbReference type="PANTHER" id="PTHR34064:SF5">
    <property type="entry name" value="PROTEIN, PUTATIVE-RELATED"/>
    <property type="match status" value="1"/>
</dbReference>